<organism evidence="2 3">
    <name type="scientific">Lolium multiflorum</name>
    <name type="common">Italian ryegrass</name>
    <name type="synonym">Lolium perenne subsp. multiflorum</name>
    <dbReference type="NCBI Taxonomy" id="4521"/>
    <lineage>
        <taxon>Eukaryota</taxon>
        <taxon>Viridiplantae</taxon>
        <taxon>Streptophyta</taxon>
        <taxon>Embryophyta</taxon>
        <taxon>Tracheophyta</taxon>
        <taxon>Spermatophyta</taxon>
        <taxon>Magnoliopsida</taxon>
        <taxon>Liliopsida</taxon>
        <taxon>Poales</taxon>
        <taxon>Poaceae</taxon>
        <taxon>BOP clade</taxon>
        <taxon>Pooideae</taxon>
        <taxon>Poodae</taxon>
        <taxon>Poeae</taxon>
        <taxon>Poeae Chloroplast Group 2 (Poeae type)</taxon>
        <taxon>Loliodinae</taxon>
        <taxon>Loliinae</taxon>
        <taxon>Lolium</taxon>
    </lineage>
</organism>
<comment type="caution">
    <text evidence="2">The sequence shown here is derived from an EMBL/GenBank/DDBJ whole genome shotgun (WGS) entry which is preliminary data.</text>
</comment>
<feature type="compositionally biased region" description="Low complexity" evidence="1">
    <location>
        <begin position="178"/>
        <end position="191"/>
    </location>
</feature>
<feature type="region of interest" description="Disordered" evidence="1">
    <location>
        <begin position="1"/>
        <end position="80"/>
    </location>
</feature>
<evidence type="ECO:0000313" key="3">
    <source>
        <dbReference type="Proteomes" id="UP001231189"/>
    </source>
</evidence>
<feature type="compositionally biased region" description="Low complexity" evidence="1">
    <location>
        <begin position="17"/>
        <end position="28"/>
    </location>
</feature>
<gene>
    <name evidence="2" type="ORF">QYE76_039984</name>
</gene>
<dbReference type="AlphaFoldDB" id="A0AAD8TCK8"/>
<reference evidence="2" key="1">
    <citation type="submission" date="2023-07" db="EMBL/GenBank/DDBJ databases">
        <title>A chromosome-level genome assembly of Lolium multiflorum.</title>
        <authorList>
            <person name="Chen Y."/>
            <person name="Copetti D."/>
            <person name="Kolliker R."/>
            <person name="Studer B."/>
        </authorList>
    </citation>
    <scope>NUCLEOTIDE SEQUENCE</scope>
    <source>
        <strain evidence="2">02402/16</strain>
        <tissue evidence="2">Leaf</tissue>
    </source>
</reference>
<feature type="compositionally biased region" description="Acidic residues" evidence="1">
    <location>
        <begin position="160"/>
        <end position="175"/>
    </location>
</feature>
<protein>
    <submittedName>
        <fullName evidence="2">Uncharacterized protein</fullName>
    </submittedName>
</protein>
<feature type="compositionally biased region" description="Basic and acidic residues" evidence="1">
    <location>
        <begin position="55"/>
        <end position="77"/>
    </location>
</feature>
<evidence type="ECO:0000313" key="2">
    <source>
        <dbReference type="EMBL" id="KAK1679136.1"/>
    </source>
</evidence>
<accession>A0AAD8TCK8</accession>
<sequence length="209" mass="23028">MAPPTAPKKMAKKAAKKPPGNGTKGAKASFAKLRKAPAPKKKPEGWTDDQWQQDCLRRKMATAERKGRRTAEQEKKALAARQHQNIIAGCIAATNTSPWSTSLPVYVPGDALLHGGFNPNNLFYSPAYEQAPQREPGPGPDGAPSTGRRGPLEFDGARAEEEEDGGEDEEEEEEEGWRTTTTTTRTMTMTKRAARKRTKRVPVTMISWR</sequence>
<dbReference type="EMBL" id="JAUUTY010000002">
    <property type="protein sequence ID" value="KAK1679136.1"/>
    <property type="molecule type" value="Genomic_DNA"/>
</dbReference>
<feature type="region of interest" description="Disordered" evidence="1">
    <location>
        <begin position="129"/>
        <end position="209"/>
    </location>
</feature>
<name>A0AAD8TCK8_LOLMU</name>
<keyword evidence="3" id="KW-1185">Reference proteome</keyword>
<proteinExistence type="predicted"/>
<feature type="compositionally biased region" description="Basic and acidic residues" evidence="1">
    <location>
        <begin position="150"/>
        <end position="159"/>
    </location>
</feature>
<dbReference type="Proteomes" id="UP001231189">
    <property type="component" value="Unassembled WGS sequence"/>
</dbReference>
<evidence type="ECO:0000256" key="1">
    <source>
        <dbReference type="SAM" id="MobiDB-lite"/>
    </source>
</evidence>